<dbReference type="Proteomes" id="UP000184147">
    <property type="component" value="Unassembled WGS sequence"/>
</dbReference>
<dbReference type="InterPro" id="IPR025636">
    <property type="entry name" value="DUF4294"/>
</dbReference>
<dbReference type="Pfam" id="PF14127">
    <property type="entry name" value="DUF4294"/>
    <property type="match status" value="1"/>
</dbReference>
<accession>A0A1M5EV45</accession>
<dbReference type="AlphaFoldDB" id="A0A1M5EV45"/>
<organism evidence="1 2">
    <name type="scientific">Flavobacterium fontis</name>
    <dbReference type="NCBI Taxonomy" id="1124188"/>
    <lineage>
        <taxon>Bacteria</taxon>
        <taxon>Pseudomonadati</taxon>
        <taxon>Bacteroidota</taxon>
        <taxon>Flavobacteriia</taxon>
        <taxon>Flavobacteriales</taxon>
        <taxon>Flavobacteriaceae</taxon>
        <taxon>Flavobacterium</taxon>
    </lineage>
</organism>
<reference evidence="1 2" key="1">
    <citation type="submission" date="2016-11" db="EMBL/GenBank/DDBJ databases">
        <authorList>
            <person name="Jaros S."/>
            <person name="Januszkiewicz K."/>
            <person name="Wedrychowicz H."/>
        </authorList>
    </citation>
    <scope>NUCLEOTIDE SEQUENCE [LARGE SCALE GENOMIC DNA]</scope>
    <source>
        <strain evidence="1 2">DSM 25660</strain>
    </source>
</reference>
<proteinExistence type="predicted"/>
<evidence type="ECO:0008006" key="3">
    <source>
        <dbReference type="Google" id="ProtNLM"/>
    </source>
</evidence>
<evidence type="ECO:0000313" key="1">
    <source>
        <dbReference type="EMBL" id="SHF83110.1"/>
    </source>
</evidence>
<sequence>MALQLYMVLHNFVYEFMRVIAAIFLFLFSCHLQAQDDKPVVPSTSTQTVEIDTVTIDTILLDEVLISKNAMNEEDKKAFLLLQNRVYKVYPYAKLTAEKLMAIRKTAGSLKTAREKRRYMKIVEAYLEEEFKPRLKKLSRKQGQILIKLIYRQTGISTFELIKEYKSGWKAFWSNTTAHLFDLNLKATYRPLEDNEDYWIETILYRAFVEGRLVEQKAANPIDFDELNAHWEKLAQNLKAKK</sequence>
<evidence type="ECO:0000313" key="2">
    <source>
        <dbReference type="Proteomes" id="UP000184147"/>
    </source>
</evidence>
<dbReference type="STRING" id="1124188.SAMN05444377_12223"/>
<gene>
    <name evidence="1" type="ORF">SAMN05444377_12223</name>
</gene>
<keyword evidence="2" id="KW-1185">Reference proteome</keyword>
<name>A0A1M5EV45_9FLAO</name>
<dbReference type="EMBL" id="FQVQ01000022">
    <property type="protein sequence ID" value="SHF83110.1"/>
    <property type="molecule type" value="Genomic_DNA"/>
</dbReference>
<protein>
    <recommendedName>
        <fullName evidence="3">DUF4294 domain-containing protein</fullName>
    </recommendedName>
</protein>
<dbReference type="RefSeq" id="WP_234977724.1">
    <property type="nucleotide sequence ID" value="NZ_FQVQ01000022.1"/>
</dbReference>